<accession>A0A0B7B335</accession>
<dbReference type="Gene3D" id="1.10.533.10">
    <property type="entry name" value="Death Domain, Fas"/>
    <property type="match status" value="1"/>
</dbReference>
<dbReference type="InterPro" id="IPR000488">
    <property type="entry name" value="Death_dom"/>
</dbReference>
<dbReference type="SUPFAM" id="SSF47986">
    <property type="entry name" value="DEATH domain"/>
    <property type="match status" value="1"/>
</dbReference>
<dbReference type="GO" id="GO:0007165">
    <property type="term" value="P:signal transduction"/>
    <property type="evidence" value="ECO:0007669"/>
    <property type="project" value="InterPro"/>
</dbReference>
<name>A0A0B7B335_9EUPU</name>
<dbReference type="AlphaFoldDB" id="A0A0B7B335"/>
<dbReference type="SMART" id="SM00005">
    <property type="entry name" value="DEATH"/>
    <property type="match status" value="1"/>
</dbReference>
<protein>
    <recommendedName>
        <fullName evidence="2">Death domain-containing protein</fullName>
    </recommendedName>
</protein>
<evidence type="ECO:0000256" key="1">
    <source>
        <dbReference type="SAM" id="MobiDB-lite"/>
    </source>
</evidence>
<dbReference type="EMBL" id="HACG01040417">
    <property type="protein sequence ID" value="CEK87282.1"/>
    <property type="molecule type" value="Transcribed_RNA"/>
</dbReference>
<dbReference type="Pfam" id="PF00531">
    <property type="entry name" value="Death"/>
    <property type="match status" value="1"/>
</dbReference>
<dbReference type="PROSITE" id="PS50017">
    <property type="entry name" value="DEATH_DOMAIN"/>
    <property type="match status" value="1"/>
</dbReference>
<feature type="region of interest" description="Disordered" evidence="1">
    <location>
        <begin position="249"/>
        <end position="322"/>
    </location>
</feature>
<organism evidence="3">
    <name type="scientific">Arion vulgaris</name>
    <dbReference type="NCBI Taxonomy" id="1028688"/>
    <lineage>
        <taxon>Eukaryota</taxon>
        <taxon>Metazoa</taxon>
        <taxon>Spiralia</taxon>
        <taxon>Lophotrochozoa</taxon>
        <taxon>Mollusca</taxon>
        <taxon>Gastropoda</taxon>
        <taxon>Heterobranchia</taxon>
        <taxon>Euthyneura</taxon>
        <taxon>Panpulmonata</taxon>
        <taxon>Eupulmonata</taxon>
        <taxon>Stylommatophora</taxon>
        <taxon>Helicina</taxon>
        <taxon>Arionoidea</taxon>
        <taxon>Arionidae</taxon>
        <taxon>Arion</taxon>
    </lineage>
</organism>
<sequence>MGTSNECKRNKNEEEGGLIIPWTFVPYSVRRELIKKLNPDVTMSGNDWRMLASELGYTTGDIHYIESEKDNNTSVLFREYDTKTGATLNEVYRSLGKMQRQDCLDIIINALPEIQQAYNKANESQILHATKSSELQASKEQFQWPGSPSSCPYTHHPEASCGSHACYQCSHTAANCGAVCPSHHTKSYASPCLVHLPHPHHSLCQAFIHSDTVQKTCESSLPSLHHASSSTHDCLMKIHSECIHSAAQPLGGSSPIRHSPPGNQVPVPRGHPDLLPGYSSHRGSPTYSPYQNVNNIPLPNNISPVDNSNLSSSGSSSSDSFNSRQLFSRQYSNECNITQTTNGEKRLRNNKIRDNLGCGDFVNQHYAAPHGSIDYTANIGLRSINSLNPKSVHPSDASNYVDNGEQYFSQNCDVKVRNAPGGFTHSSYVSNQFASN</sequence>
<proteinExistence type="predicted"/>
<reference evidence="3" key="1">
    <citation type="submission" date="2014-12" db="EMBL/GenBank/DDBJ databases">
        <title>Insight into the proteome of Arion vulgaris.</title>
        <authorList>
            <person name="Aradska J."/>
            <person name="Bulat T."/>
            <person name="Smidak R."/>
            <person name="Sarate P."/>
            <person name="Gangsoo J."/>
            <person name="Sialana F."/>
            <person name="Bilban M."/>
            <person name="Lubec G."/>
        </authorList>
    </citation>
    <scope>NUCLEOTIDE SEQUENCE</scope>
    <source>
        <tissue evidence="3">Skin</tissue>
    </source>
</reference>
<feature type="compositionally biased region" description="Low complexity" evidence="1">
    <location>
        <begin position="307"/>
        <end position="322"/>
    </location>
</feature>
<dbReference type="InterPro" id="IPR011029">
    <property type="entry name" value="DEATH-like_dom_sf"/>
</dbReference>
<feature type="compositionally biased region" description="Polar residues" evidence="1">
    <location>
        <begin position="281"/>
        <end position="306"/>
    </location>
</feature>
<gene>
    <name evidence="3" type="primary">ORF158354</name>
</gene>
<feature type="domain" description="Death" evidence="2">
    <location>
        <begin position="45"/>
        <end position="111"/>
    </location>
</feature>
<evidence type="ECO:0000259" key="2">
    <source>
        <dbReference type="PROSITE" id="PS50017"/>
    </source>
</evidence>
<feature type="non-terminal residue" evidence="3">
    <location>
        <position position="436"/>
    </location>
</feature>
<evidence type="ECO:0000313" key="3">
    <source>
        <dbReference type="EMBL" id="CEK87282.1"/>
    </source>
</evidence>